<evidence type="ECO:0000256" key="1">
    <source>
        <dbReference type="SAM" id="MobiDB-lite"/>
    </source>
</evidence>
<accession>A0A914YPD8</accession>
<reference evidence="3" key="1">
    <citation type="submission" date="2022-11" db="UniProtKB">
        <authorList>
            <consortium name="WormBaseParasite"/>
        </authorList>
    </citation>
    <scope>IDENTIFICATION</scope>
</reference>
<dbReference type="AlphaFoldDB" id="A0A914YPD8"/>
<feature type="compositionally biased region" description="Basic and acidic residues" evidence="1">
    <location>
        <begin position="349"/>
        <end position="360"/>
    </location>
</feature>
<dbReference type="Proteomes" id="UP000887577">
    <property type="component" value="Unplaced"/>
</dbReference>
<evidence type="ECO:0000313" key="3">
    <source>
        <dbReference type="WBParaSite" id="PSU_v2.g2698.t1"/>
    </source>
</evidence>
<protein>
    <submittedName>
        <fullName evidence="3">Uncharacterized protein</fullName>
    </submittedName>
</protein>
<feature type="compositionally biased region" description="Low complexity" evidence="1">
    <location>
        <begin position="303"/>
        <end position="338"/>
    </location>
</feature>
<organism evidence="2 3">
    <name type="scientific">Panagrolaimus superbus</name>
    <dbReference type="NCBI Taxonomy" id="310955"/>
    <lineage>
        <taxon>Eukaryota</taxon>
        <taxon>Metazoa</taxon>
        <taxon>Ecdysozoa</taxon>
        <taxon>Nematoda</taxon>
        <taxon>Chromadorea</taxon>
        <taxon>Rhabditida</taxon>
        <taxon>Tylenchina</taxon>
        <taxon>Panagrolaimomorpha</taxon>
        <taxon>Panagrolaimoidea</taxon>
        <taxon>Panagrolaimidae</taxon>
        <taxon>Panagrolaimus</taxon>
    </lineage>
</organism>
<sequence>MGAMHDYVKPTRQAFHCFQIENCWGMKRANARLQLLHMTCVDNENREYNIDFVCQSHTNILAGEVAALPLVERCSIIAAKLFFKKMRLIEKQRLTSSAFAVAYLCYTKDHTILERSFARFMAYFANFDFREFRMTTNGPELKQTHDLAYEALDLYSNAATGLTYNTLGGTVPEAMDIAKEWMHFLASIPHIDRIIFVMKPTVILFNTVRKKFTKRSEGDPMITHFAWDTNTDALEQKDLLICVLRWDGHGMIWFLCLNFLIWTTFKYVGRLTKVISLEKDQKMTSPESLDDVFEFLKEIRLDSSPSTPASATSTQSFTGLSAESSSSGSLRVSLGSPLENTGTPKRKIQKSEPTKSDKIPKNKKKVGAIKEKTTRQLEVEEMYNVADRFCRFSNEMKNVPAPVPRRLKLEELVHDNTIRGINYGFVDNLVKVMSGNNMWHHDQTLFIVCKSASPGKFNVLDGNHRLEAYLKYNRSASQPYTHVRCIVYEILKYEQILLVTQPSNTVFKKLDLTELQMVRISLDLLEKRKLPIPKQDKKSRAAFNKLMKTAIGNDYLVIATEIIQKLPLYVITILEQQKFKNSTMSHSKFSSRFWRILFSAVRKDCEASLAVIATLETCNVEEVQKRLFKVDIHLITHLETVFHNSNRKAAAVDWKQVKKVIGEFIKTKAQCKNLNFLGDDVPDFSKYSFIVVFDPSPQVLQRLSSCETSVIILIAPFHETAPVLPCTNPTLLLNILVRDPPIVDFPTSTIPVVTVEASLYVPDAPDSSDEAKLTFLSELATEKKCRLSSTLLFEHLSMFADYAKETNYALVRGAKFAGKSDRE</sequence>
<feature type="region of interest" description="Disordered" evidence="1">
    <location>
        <begin position="303"/>
        <end position="366"/>
    </location>
</feature>
<name>A0A914YPD8_9BILA</name>
<evidence type="ECO:0000313" key="2">
    <source>
        <dbReference type="Proteomes" id="UP000887577"/>
    </source>
</evidence>
<keyword evidence="2" id="KW-1185">Reference proteome</keyword>
<dbReference type="WBParaSite" id="PSU_v2.g2698.t1">
    <property type="protein sequence ID" value="PSU_v2.g2698.t1"/>
    <property type="gene ID" value="PSU_v2.g2698"/>
</dbReference>
<proteinExistence type="predicted"/>